<organism evidence="1">
    <name type="scientific">Arundo donax</name>
    <name type="common">Giant reed</name>
    <name type="synonym">Donax arundinaceus</name>
    <dbReference type="NCBI Taxonomy" id="35708"/>
    <lineage>
        <taxon>Eukaryota</taxon>
        <taxon>Viridiplantae</taxon>
        <taxon>Streptophyta</taxon>
        <taxon>Embryophyta</taxon>
        <taxon>Tracheophyta</taxon>
        <taxon>Spermatophyta</taxon>
        <taxon>Magnoliopsida</taxon>
        <taxon>Liliopsida</taxon>
        <taxon>Poales</taxon>
        <taxon>Poaceae</taxon>
        <taxon>PACMAD clade</taxon>
        <taxon>Arundinoideae</taxon>
        <taxon>Arundineae</taxon>
        <taxon>Arundo</taxon>
    </lineage>
</organism>
<proteinExistence type="predicted"/>
<name>A0A0A9CGJ6_ARUDO</name>
<reference evidence="1" key="1">
    <citation type="submission" date="2014-09" db="EMBL/GenBank/DDBJ databases">
        <authorList>
            <person name="Magalhaes I.L.F."/>
            <person name="Oliveira U."/>
            <person name="Santos F.R."/>
            <person name="Vidigal T.H.D.A."/>
            <person name="Brescovit A.D."/>
            <person name="Santos A.J."/>
        </authorList>
    </citation>
    <scope>NUCLEOTIDE SEQUENCE</scope>
    <source>
        <tissue evidence="1">Shoot tissue taken approximately 20 cm above the soil surface</tissue>
    </source>
</reference>
<dbReference type="AlphaFoldDB" id="A0A0A9CGJ6"/>
<protein>
    <submittedName>
        <fullName evidence="1">Uncharacterized protein</fullName>
    </submittedName>
</protein>
<evidence type="ECO:0000313" key="1">
    <source>
        <dbReference type="EMBL" id="JAD72520.1"/>
    </source>
</evidence>
<reference evidence="1" key="2">
    <citation type="journal article" date="2015" name="Data Brief">
        <title>Shoot transcriptome of the giant reed, Arundo donax.</title>
        <authorList>
            <person name="Barrero R.A."/>
            <person name="Guerrero F.D."/>
            <person name="Moolhuijzen P."/>
            <person name="Goolsby J.A."/>
            <person name="Tidwell J."/>
            <person name="Bellgard S.E."/>
            <person name="Bellgard M.I."/>
        </authorList>
    </citation>
    <scope>NUCLEOTIDE SEQUENCE</scope>
    <source>
        <tissue evidence="1">Shoot tissue taken approximately 20 cm above the soil surface</tissue>
    </source>
</reference>
<sequence length="69" mass="8553">MSLLPHHPCIYCSFRRPKGLQLLRQLFHRYRCCLLDSLKFHLRHRSKHHHHFYLLQVIQDEIYFSVIII</sequence>
<dbReference type="EMBL" id="GBRH01225375">
    <property type="protein sequence ID" value="JAD72520.1"/>
    <property type="molecule type" value="Transcribed_RNA"/>
</dbReference>
<accession>A0A0A9CGJ6</accession>